<dbReference type="Pfam" id="PF08446">
    <property type="entry name" value="PAS_2"/>
    <property type="match status" value="1"/>
</dbReference>
<accession>A0ABY8W0P9</accession>
<dbReference type="InterPro" id="IPR016132">
    <property type="entry name" value="Phyto_chromo_attachment"/>
</dbReference>
<dbReference type="InterPro" id="IPR036457">
    <property type="entry name" value="PPM-type-like_dom_sf"/>
</dbReference>
<evidence type="ECO:0000313" key="7">
    <source>
        <dbReference type="EMBL" id="WIM88027.1"/>
    </source>
</evidence>
<dbReference type="InterPro" id="IPR029016">
    <property type="entry name" value="GAF-like_dom_sf"/>
</dbReference>
<keyword evidence="1" id="KW-0600">Photoreceptor protein</keyword>
<dbReference type="Proteomes" id="UP001236585">
    <property type="component" value="Chromosome"/>
</dbReference>
<dbReference type="PRINTS" id="PR01033">
    <property type="entry name" value="PHYTOCHROME"/>
</dbReference>
<dbReference type="InterPro" id="IPR013654">
    <property type="entry name" value="PAS_2"/>
</dbReference>
<keyword evidence="5" id="KW-0675">Receptor</keyword>
<keyword evidence="8" id="KW-1185">Reference proteome</keyword>
<dbReference type="PANTHER" id="PTHR43156:SF2">
    <property type="entry name" value="STAGE II SPORULATION PROTEIN E"/>
    <property type="match status" value="1"/>
</dbReference>
<dbReference type="SUPFAM" id="SSF55785">
    <property type="entry name" value="PYP-like sensor domain (PAS domain)"/>
    <property type="match status" value="1"/>
</dbReference>
<evidence type="ECO:0000256" key="1">
    <source>
        <dbReference type="ARBA" id="ARBA00022543"/>
    </source>
</evidence>
<reference evidence="7 8" key="1">
    <citation type="journal article" date="2023" name="Microbiol. Resour. Announc.">
        <title>Complete Genome Sequence of Mycobacterium wuenschmanii, a novel Nontuberculous Mycobacterium Isolated from a captive population of Amazon Milk Frogs.</title>
        <authorList>
            <person name="Hicks J."/>
            <person name="Zeineldin M."/>
            <person name="Ward H."/>
            <person name="Wuenschmann A."/>
            <person name="Camp P."/>
            <person name="Farrell D."/>
            <person name="Lehman K."/>
            <person name="Thacker T."/>
            <person name="Cuthbert E."/>
        </authorList>
    </citation>
    <scope>NUCLEOTIDE SEQUENCE [LARGE SCALE GENOMIC DNA]</scope>
    <source>
        <strain evidence="7 8">Wuenschmanii</strain>
    </source>
</reference>
<dbReference type="Pfam" id="PF01590">
    <property type="entry name" value="GAF"/>
    <property type="match status" value="1"/>
</dbReference>
<dbReference type="Pfam" id="PF07228">
    <property type="entry name" value="SpoIIE"/>
    <property type="match status" value="1"/>
</dbReference>
<dbReference type="InterPro" id="IPR003018">
    <property type="entry name" value="GAF"/>
</dbReference>
<feature type="domain" description="Phytochrome chromophore attachment site" evidence="6">
    <location>
        <begin position="165"/>
        <end position="324"/>
    </location>
</feature>
<keyword evidence="2" id="KW-0716">Sensory transduction</keyword>
<dbReference type="PROSITE" id="PS50046">
    <property type="entry name" value="PHYTOCHROME_2"/>
    <property type="match status" value="1"/>
</dbReference>
<evidence type="ECO:0000256" key="4">
    <source>
        <dbReference type="ARBA" id="ARBA00022991"/>
    </source>
</evidence>
<dbReference type="SMART" id="SM00331">
    <property type="entry name" value="PP2C_SIG"/>
    <property type="match status" value="1"/>
</dbReference>
<dbReference type="InterPro" id="IPR052016">
    <property type="entry name" value="Bact_Sigma-Reg"/>
</dbReference>
<organism evidence="7 8">
    <name type="scientific">Candidatus Mycobacterium wuenschmannii</name>
    <dbReference type="NCBI Taxonomy" id="3027808"/>
    <lineage>
        <taxon>Bacteria</taxon>
        <taxon>Bacillati</taxon>
        <taxon>Actinomycetota</taxon>
        <taxon>Actinomycetes</taxon>
        <taxon>Mycobacteriales</taxon>
        <taxon>Mycobacteriaceae</taxon>
        <taxon>Mycobacterium</taxon>
    </lineage>
</organism>
<gene>
    <name evidence="7" type="ORF">PT015_00380</name>
</gene>
<proteinExistence type="predicted"/>
<dbReference type="Gene3D" id="3.30.450.40">
    <property type="match status" value="1"/>
</dbReference>
<dbReference type="Gene3D" id="3.30.450.270">
    <property type="match status" value="1"/>
</dbReference>
<dbReference type="InterPro" id="IPR043150">
    <property type="entry name" value="Phytochrome_PHY_sf"/>
</dbReference>
<name>A0ABY8W0P9_9MYCO</name>
<evidence type="ECO:0000313" key="8">
    <source>
        <dbReference type="Proteomes" id="UP001236585"/>
    </source>
</evidence>
<dbReference type="Pfam" id="PF00360">
    <property type="entry name" value="PHY"/>
    <property type="match status" value="1"/>
</dbReference>
<dbReference type="SMART" id="SM00065">
    <property type="entry name" value="GAF"/>
    <property type="match status" value="1"/>
</dbReference>
<keyword evidence="3" id="KW-0378">Hydrolase</keyword>
<dbReference type="EMBL" id="CP126981">
    <property type="protein sequence ID" value="WIM88027.1"/>
    <property type="molecule type" value="Genomic_DNA"/>
</dbReference>
<protein>
    <submittedName>
        <fullName evidence="7">SpoIIE family protein phosphatase</fullName>
    </submittedName>
</protein>
<dbReference type="RefSeq" id="WP_285188013.1">
    <property type="nucleotide sequence ID" value="NZ_CP126981.1"/>
</dbReference>
<evidence type="ECO:0000256" key="3">
    <source>
        <dbReference type="ARBA" id="ARBA00022801"/>
    </source>
</evidence>
<sequence length="755" mass="82909">MIGESSTPDGRPADEFVPVGTPIDLENCAREPIHIPGSIQPRGALAVVREPSFEIRQVSANVPELLGRSVDDVLGRHLSALIGVDQAARIEQAASAFGELRERNPLECQIEVAGELRAFDAILRREPGGVLLVELEIAYGERPFSFPNTYQAVRGSVEELNQASTLTDLFNISARAVRDLTGFDRVMVYRYDDHYNGEVVAEAKRDDLNSFLGLHYPSTDIPAQARALYEKNWIRLISDVNYTPTPLVPTVDPDTGTPRDLTYATLRSVSPIHVEYLQNMGVHASMSISLLRRGRLWGLIACHHYAGPHLPPFGTRAAAEFLGSTLSLRLVDQFEDDQLHKRLASQAVLAKLTAATLGEDESIASALLGAPDLLDLVPADGVVVEIDGETEVRGSVPPPDVVSEVATWARGAGDEIASTEHLSRDIPALNLDPQVAAGAFALNLPDGQYAIWFRREVQRSVDWGGDPHNKAIAVSEGDEIRLSPRKSFDRWREIVRERSDPWTSSQIESAEALRRHLVESLYRRTRSALRMAETMQLSLLPDSIPTLDNWELSAHYEPAAGGRVGGDWYDAFELRDGRLVVVLGDVAGHGITAAGTMAQLRNALRAQLFVGTSPAEALNELNEFCEHMMPRAFATVVVARIDLMTGEVEAACAGHLIPYLTNAETAFQAPIQLSPPIGLKRVTYAPSAFTIEPGHRMVMYSDGLVERRGEAIDDGINRLRETLMRPGDAPASRIREVMEWGDAHDDVTIVTLRRP</sequence>
<dbReference type="Gene3D" id="3.30.450.20">
    <property type="entry name" value="PAS domain"/>
    <property type="match status" value="1"/>
</dbReference>
<dbReference type="Gene3D" id="3.60.40.10">
    <property type="entry name" value="PPM-type phosphatase domain"/>
    <property type="match status" value="1"/>
</dbReference>
<keyword evidence="4" id="KW-0157">Chromophore</keyword>
<dbReference type="InterPro" id="IPR013515">
    <property type="entry name" value="Phytochrome_cen-reg"/>
</dbReference>
<dbReference type="InterPro" id="IPR001932">
    <property type="entry name" value="PPM-type_phosphatase-like_dom"/>
</dbReference>
<dbReference type="InterPro" id="IPR001294">
    <property type="entry name" value="Phytochrome"/>
</dbReference>
<dbReference type="PANTHER" id="PTHR43156">
    <property type="entry name" value="STAGE II SPORULATION PROTEIN E-RELATED"/>
    <property type="match status" value="1"/>
</dbReference>
<evidence type="ECO:0000256" key="2">
    <source>
        <dbReference type="ARBA" id="ARBA00022606"/>
    </source>
</evidence>
<dbReference type="SUPFAM" id="SSF55781">
    <property type="entry name" value="GAF domain-like"/>
    <property type="match status" value="2"/>
</dbReference>
<evidence type="ECO:0000256" key="5">
    <source>
        <dbReference type="ARBA" id="ARBA00023170"/>
    </source>
</evidence>
<evidence type="ECO:0000259" key="6">
    <source>
        <dbReference type="PROSITE" id="PS50046"/>
    </source>
</evidence>
<dbReference type="SUPFAM" id="SSF81606">
    <property type="entry name" value="PP2C-like"/>
    <property type="match status" value="1"/>
</dbReference>
<dbReference type="InterPro" id="IPR035965">
    <property type="entry name" value="PAS-like_dom_sf"/>
</dbReference>